<accession>A0A931GCL3</accession>
<protein>
    <recommendedName>
        <fullName evidence="3">IrrE N-terminal-like domain-containing protein</fullName>
    </recommendedName>
</protein>
<dbReference type="AlphaFoldDB" id="A0A931GCL3"/>
<dbReference type="Proteomes" id="UP000655366">
    <property type="component" value="Unassembled WGS sequence"/>
</dbReference>
<sequence>MNYREARKVARSADRRLNLPSEITLDSIRQAIESSRRQPITIVELPRLTGADVCALWLVLDDQDLIIHAPTRSPWHRQHLILHEFSHMILHHDIHAISPCPPVQLPGLDISRIRSTLNRSSYGDDDELTAEALADRLATRLIHSTTNRNHEPLSFNEVFG</sequence>
<evidence type="ECO:0000313" key="2">
    <source>
        <dbReference type="Proteomes" id="UP000655366"/>
    </source>
</evidence>
<reference evidence="1 2" key="1">
    <citation type="submission" date="2020-11" db="EMBL/GenBank/DDBJ databases">
        <title>Arthrobacter antarcticus sp. nov., isolated from Antarctic Soil.</title>
        <authorList>
            <person name="Li J."/>
        </authorList>
    </citation>
    <scope>NUCLEOTIDE SEQUENCE [LARGE SCALE GENOMIC DNA]</scope>
    <source>
        <strain evidence="1 2">Z1-20</strain>
    </source>
</reference>
<proteinExistence type="predicted"/>
<keyword evidence="2" id="KW-1185">Reference proteome</keyword>
<organism evidence="1 2">
    <name type="scientific">Arthrobacter terrae</name>
    <dbReference type="NCBI Taxonomy" id="2935737"/>
    <lineage>
        <taxon>Bacteria</taxon>
        <taxon>Bacillati</taxon>
        <taxon>Actinomycetota</taxon>
        <taxon>Actinomycetes</taxon>
        <taxon>Micrococcales</taxon>
        <taxon>Micrococcaceae</taxon>
        <taxon>Arthrobacter</taxon>
    </lineage>
</organism>
<dbReference type="RefSeq" id="WP_196398752.1">
    <property type="nucleotide sequence ID" value="NZ_JADNYM010000044.1"/>
</dbReference>
<dbReference type="EMBL" id="JADNYM010000044">
    <property type="protein sequence ID" value="MBG0741822.1"/>
    <property type="molecule type" value="Genomic_DNA"/>
</dbReference>
<gene>
    <name evidence="1" type="ORF">IV500_20935</name>
</gene>
<evidence type="ECO:0008006" key="3">
    <source>
        <dbReference type="Google" id="ProtNLM"/>
    </source>
</evidence>
<comment type="caution">
    <text evidence="1">The sequence shown here is derived from an EMBL/GenBank/DDBJ whole genome shotgun (WGS) entry which is preliminary data.</text>
</comment>
<evidence type="ECO:0000313" key="1">
    <source>
        <dbReference type="EMBL" id="MBG0741822.1"/>
    </source>
</evidence>
<name>A0A931GCL3_9MICC</name>